<dbReference type="RefSeq" id="WP_135758558.1">
    <property type="nucleotide sequence ID" value="NZ_RQHW01000002.1"/>
</dbReference>
<protein>
    <submittedName>
        <fullName evidence="1">Uncharacterized protein</fullName>
    </submittedName>
</protein>
<gene>
    <name evidence="1" type="ORF">EHS15_00440</name>
</gene>
<dbReference type="AlphaFoldDB" id="A0A4R9M2M4"/>
<reference evidence="1" key="1">
    <citation type="journal article" date="2019" name="PLoS Negl. Trop. Dis.">
        <title>Revisiting the worldwide diversity of Leptospira species in the environment.</title>
        <authorList>
            <person name="Vincent A.T."/>
            <person name="Schiettekatte O."/>
            <person name="Bourhy P."/>
            <person name="Veyrier F.J."/>
            <person name="Picardeau M."/>
        </authorList>
    </citation>
    <scope>NUCLEOTIDE SEQUENCE [LARGE SCALE GENOMIC DNA]</scope>
    <source>
        <strain evidence="1">201300427</strain>
    </source>
</reference>
<dbReference type="Proteomes" id="UP000298058">
    <property type="component" value="Unassembled WGS sequence"/>
</dbReference>
<organism evidence="1 2">
    <name type="scientific">Leptospira idonii</name>
    <dbReference type="NCBI Taxonomy" id="1193500"/>
    <lineage>
        <taxon>Bacteria</taxon>
        <taxon>Pseudomonadati</taxon>
        <taxon>Spirochaetota</taxon>
        <taxon>Spirochaetia</taxon>
        <taxon>Leptospirales</taxon>
        <taxon>Leptospiraceae</taxon>
        <taxon>Leptospira</taxon>
    </lineage>
</organism>
<evidence type="ECO:0000313" key="1">
    <source>
        <dbReference type="EMBL" id="TGN21023.1"/>
    </source>
</evidence>
<keyword evidence="2" id="KW-1185">Reference proteome</keyword>
<accession>A0A4R9M2M4</accession>
<sequence>MFFPIKSNLCNGILYISILSLIFCYSGNSPDYCDVGGRIIHDKSCNKQKNKTDSLLAEYIIAVGIKCADPNAIRDLEGNCFLDSQNLLHSIQESPSSIQYSAIIDPSISRSSQQTIGSLCLNKDASSPLGARSSHYAQKIYSYDPISKSAVKEIWNQNPEYEGNRAAVSARPQSLQNHIVGMPVSRLEAGGWIVTFSGASSGCYENKGIFAKSYYRILQVID</sequence>
<evidence type="ECO:0000313" key="2">
    <source>
        <dbReference type="Proteomes" id="UP000298058"/>
    </source>
</evidence>
<proteinExistence type="predicted"/>
<dbReference type="EMBL" id="RQHW01000002">
    <property type="protein sequence ID" value="TGN21023.1"/>
    <property type="molecule type" value="Genomic_DNA"/>
</dbReference>
<comment type="caution">
    <text evidence="1">The sequence shown here is derived from an EMBL/GenBank/DDBJ whole genome shotgun (WGS) entry which is preliminary data.</text>
</comment>
<name>A0A4R9M2M4_9LEPT</name>